<organism evidence="9 10">
    <name type="scientific">Acinonyx jubatus</name>
    <name type="common">Cheetah</name>
    <dbReference type="NCBI Taxonomy" id="32536"/>
    <lineage>
        <taxon>Eukaryota</taxon>
        <taxon>Metazoa</taxon>
        <taxon>Chordata</taxon>
        <taxon>Craniata</taxon>
        <taxon>Vertebrata</taxon>
        <taxon>Euteleostomi</taxon>
        <taxon>Mammalia</taxon>
        <taxon>Eutheria</taxon>
        <taxon>Laurasiatheria</taxon>
        <taxon>Carnivora</taxon>
        <taxon>Feliformia</taxon>
        <taxon>Felidae</taxon>
        <taxon>Felinae</taxon>
        <taxon>Acinonyx</taxon>
    </lineage>
</organism>
<dbReference type="InterPro" id="IPR036236">
    <property type="entry name" value="Znf_C2H2_sf"/>
</dbReference>
<evidence type="ECO:0000256" key="4">
    <source>
        <dbReference type="ARBA" id="ARBA00022833"/>
    </source>
</evidence>
<feature type="domain" description="C2H2-type" evidence="7">
    <location>
        <begin position="1094"/>
        <end position="1121"/>
    </location>
</feature>
<evidence type="ECO:0000259" key="7">
    <source>
        <dbReference type="PROSITE" id="PS50157"/>
    </source>
</evidence>
<dbReference type="Gene3D" id="6.10.140.140">
    <property type="match status" value="2"/>
</dbReference>
<feature type="region of interest" description="Disordered" evidence="6">
    <location>
        <begin position="652"/>
        <end position="675"/>
    </location>
</feature>
<dbReference type="SUPFAM" id="SSF109640">
    <property type="entry name" value="KRAB domain (Kruppel-associated box)"/>
    <property type="match status" value="2"/>
</dbReference>
<feature type="domain" description="C2H2-type" evidence="7">
    <location>
        <begin position="1234"/>
        <end position="1261"/>
    </location>
</feature>
<feature type="domain" description="C2H2-type" evidence="7">
    <location>
        <begin position="401"/>
        <end position="428"/>
    </location>
</feature>
<keyword evidence="2" id="KW-0677">Repeat</keyword>
<keyword evidence="1" id="KW-0479">Metal-binding</keyword>
<feature type="domain" description="C2H2-type" evidence="7">
    <location>
        <begin position="1178"/>
        <end position="1205"/>
    </location>
</feature>
<keyword evidence="3 5" id="KW-0863">Zinc-finger</keyword>
<feature type="domain" description="C2H2-type" evidence="7">
    <location>
        <begin position="289"/>
        <end position="316"/>
    </location>
</feature>
<name>A0ABM3PX84_ACIJB</name>
<dbReference type="CDD" id="cd07765">
    <property type="entry name" value="KRAB_A-box"/>
    <property type="match status" value="2"/>
</dbReference>
<feature type="domain" description="C2H2-type" evidence="7">
    <location>
        <begin position="926"/>
        <end position="953"/>
    </location>
</feature>
<evidence type="ECO:0000256" key="2">
    <source>
        <dbReference type="ARBA" id="ARBA00022737"/>
    </source>
</evidence>
<dbReference type="SMART" id="SM00349">
    <property type="entry name" value="KRAB"/>
    <property type="match status" value="2"/>
</dbReference>
<feature type="domain" description="C2H2-type" evidence="7">
    <location>
        <begin position="954"/>
        <end position="981"/>
    </location>
</feature>
<dbReference type="RefSeq" id="XP_053076287.1">
    <property type="nucleotide sequence ID" value="XM_053220312.1"/>
</dbReference>
<evidence type="ECO:0000259" key="8">
    <source>
        <dbReference type="PROSITE" id="PS50805"/>
    </source>
</evidence>
<dbReference type="Gene3D" id="3.30.160.60">
    <property type="entry name" value="Classic Zinc Finger"/>
    <property type="match status" value="22"/>
</dbReference>
<evidence type="ECO:0000256" key="3">
    <source>
        <dbReference type="ARBA" id="ARBA00022771"/>
    </source>
</evidence>
<feature type="domain" description="C2H2-type" evidence="7">
    <location>
        <begin position="842"/>
        <end position="869"/>
    </location>
</feature>
<gene>
    <name evidence="10" type="primary">LOC106982162</name>
</gene>
<feature type="domain" description="C2H2-type" evidence="7">
    <location>
        <begin position="870"/>
        <end position="897"/>
    </location>
</feature>
<reference evidence="10" key="1">
    <citation type="submission" date="2025-08" db="UniProtKB">
        <authorList>
            <consortium name="RefSeq"/>
        </authorList>
    </citation>
    <scope>IDENTIFICATION</scope>
    <source>
        <tissue evidence="10">Blood</tissue>
    </source>
</reference>
<dbReference type="GeneID" id="106982162"/>
<feature type="domain" description="C2H2-type" evidence="7">
    <location>
        <begin position="1150"/>
        <end position="1177"/>
    </location>
</feature>
<feature type="domain" description="KRAB" evidence="8">
    <location>
        <begin position="14"/>
        <end position="117"/>
    </location>
</feature>
<dbReference type="Pfam" id="PF00096">
    <property type="entry name" value="zf-C2H2"/>
    <property type="match status" value="19"/>
</dbReference>
<feature type="domain" description="C2H2-type" evidence="7">
    <location>
        <begin position="317"/>
        <end position="344"/>
    </location>
</feature>
<dbReference type="Pfam" id="PF01352">
    <property type="entry name" value="KRAB"/>
    <property type="match status" value="2"/>
</dbReference>
<feature type="domain" description="C2H2-type" evidence="7">
    <location>
        <begin position="898"/>
        <end position="925"/>
    </location>
</feature>
<dbReference type="Proteomes" id="UP001652583">
    <property type="component" value="Chromosome A2"/>
</dbReference>
<dbReference type="PROSITE" id="PS50157">
    <property type="entry name" value="ZINC_FINGER_C2H2_2"/>
    <property type="match status" value="23"/>
</dbReference>
<dbReference type="InterPro" id="IPR013087">
    <property type="entry name" value="Znf_C2H2_type"/>
</dbReference>
<keyword evidence="9" id="KW-1185">Reference proteome</keyword>
<dbReference type="PANTHER" id="PTHR16515:SF62">
    <property type="entry name" value="ZINC FINGER PROTEIN 883-LIKE"/>
    <property type="match status" value="1"/>
</dbReference>
<feature type="domain" description="C2H2-type" evidence="7">
    <location>
        <begin position="1010"/>
        <end position="1037"/>
    </location>
</feature>
<feature type="domain" description="KRAB" evidence="8">
    <location>
        <begin position="677"/>
        <end position="766"/>
    </location>
</feature>
<protein>
    <submittedName>
        <fullName evidence="10">Uncharacterized protein LOC106982162</fullName>
    </submittedName>
</protein>
<feature type="domain" description="C2H2-type" evidence="7">
    <location>
        <begin position="457"/>
        <end position="484"/>
    </location>
</feature>
<feature type="domain" description="C2H2-type" evidence="7">
    <location>
        <begin position="429"/>
        <end position="456"/>
    </location>
</feature>
<dbReference type="InterPro" id="IPR036051">
    <property type="entry name" value="KRAB_dom_sf"/>
</dbReference>
<accession>A0ABM3PX84</accession>
<dbReference type="SMART" id="SM00614">
    <property type="entry name" value="ZnF_BED"/>
    <property type="match status" value="4"/>
</dbReference>
<feature type="domain" description="C2H2-type" evidence="7">
    <location>
        <begin position="982"/>
        <end position="1009"/>
    </location>
</feature>
<dbReference type="InterPro" id="IPR050331">
    <property type="entry name" value="Zinc_finger"/>
</dbReference>
<feature type="domain" description="C2H2-type" evidence="7">
    <location>
        <begin position="1038"/>
        <end position="1065"/>
    </location>
</feature>
<evidence type="ECO:0000256" key="1">
    <source>
        <dbReference type="ARBA" id="ARBA00022723"/>
    </source>
</evidence>
<proteinExistence type="predicted"/>
<sequence>MAAEYVSPGPQELVTFEDVAVAFSREEWALLDPAQKRLYREVMLETYRNLAALETLKTRSADAGIEFGALSATQASQAAGPSPWVGGSLFLPVVPFQLEQGVAVWLGGEGTPQTSCSDLAAILKSQESSCKKVVWGEEPPSGMTIVKLPKGDWGYGQLEENREALHRLLRQLAYPQAEVFAQRETTAWHEFGEACSMSSDLALSQGGSIEEHSHDCGLDIESLVANPFLNHHRMAYTDQRPCEGNECGKDVSHNSAFSQHNRAAESGESFPHGMALTTHNMVNTAGKPYECHHCGKVFNRRHSLSEHQRIHTGERPYECQECGRAFTHSSTLTRHLRTHTGEKPYACGECGKAFNRISSLTQHQRIHTGEKPYKCKDCGKSFCQSSYLVLHKRTHTGEKPYECNECGKAFSDRSSLNQHERTHTGENPYECNQCGRAFSQRSSLVRHERTHTGEKPYGCSECGKAFSQSSSLITHQKTHTSQKTYKIIDCGKAFYQSSNLIGFDLLRMLGCLGTQGHPRLRALNPFCKVPFAMSGAMFTEYSSTVTSPPGLAALSSRSRLRAGDAPRRNRVRWSGPATPRHLEAQLPAHIRSARVSHVCRDCLSLRSGRGGPEHRPIRRGGGRACGRVDVAPGRSRGLLRTCPRGPRCPPLTCSAFGPAGKTSSPESSEPGPDMDSVVFEDVAVDFTPEEWALLDSAQRKLYRDVMLENLKNLAAVDDETQLKANGSVSQQDAYGNKISKGNKLAEFTRNESWASVLGKIWEELSTEDQPTNQGRHLRNPVVERLSESNGQCREGSSQIPNLNLYEKTLCGVKEDECSEYEKVFGRHSLESHIAMHAGHKAYQCQECGRAYTCRAHLRMHVRTHNRERTYACKLCGKTFPRTSSLNRHVRIHTAEKTYECQQCGKAFIDFSSLTSHVRTHTGEKPYKCKECGKAFSYSSTFRRHMITHTGEKPYKCKECGEAFSYSSTFRRHMISHTGETPHKCKECGEAFSYSSAFRRHMISHTGEKPYECKQCGKTFIYLQSFRRHERIHTGEKPYECKQCGKTFIYPQSFRRHERTHGGQKPYECSQCGKAFSHPSSFRGHMRVHTGEKPYECSQCGKTFNWPISLRRHMRTHTREKPYECKQCGKAFNLSACFREHVWMHPGDKSYQCKLCGKAFYCHISLQKHMRRHTAEKLYECKQCGKAFSWPELLQQHVRTHTAEKPYECKECGKVFKWPSSLPIHMRVHTGEKPYECKECGKAFSCSSSLRRHVRIHTTERHYLCTAGNSADEFMPHASENPHQERNLIKVVNMVLPL</sequence>
<dbReference type="SUPFAM" id="SSF57667">
    <property type="entry name" value="beta-beta-alpha zinc fingers"/>
    <property type="match status" value="14"/>
</dbReference>
<dbReference type="InterPro" id="IPR001909">
    <property type="entry name" value="KRAB"/>
</dbReference>
<feature type="domain" description="C2H2-type" evidence="7">
    <location>
        <begin position="1066"/>
        <end position="1093"/>
    </location>
</feature>
<dbReference type="PROSITE" id="PS00028">
    <property type="entry name" value="ZINC_FINGER_C2H2_1"/>
    <property type="match status" value="22"/>
</dbReference>
<feature type="domain" description="C2H2-type" evidence="7">
    <location>
        <begin position="345"/>
        <end position="372"/>
    </location>
</feature>
<evidence type="ECO:0000256" key="5">
    <source>
        <dbReference type="PROSITE-ProRule" id="PRU00042"/>
    </source>
</evidence>
<evidence type="ECO:0000313" key="10">
    <source>
        <dbReference type="RefSeq" id="XP_053076287.1"/>
    </source>
</evidence>
<dbReference type="PANTHER" id="PTHR16515">
    <property type="entry name" value="PR DOMAIN ZINC FINGER PROTEIN"/>
    <property type="match status" value="1"/>
</dbReference>
<keyword evidence="4" id="KW-0862">Zinc</keyword>
<dbReference type="PROSITE" id="PS50805">
    <property type="entry name" value="KRAB"/>
    <property type="match status" value="2"/>
</dbReference>
<evidence type="ECO:0000256" key="6">
    <source>
        <dbReference type="SAM" id="MobiDB-lite"/>
    </source>
</evidence>
<evidence type="ECO:0000313" key="9">
    <source>
        <dbReference type="Proteomes" id="UP001652583"/>
    </source>
</evidence>
<feature type="domain" description="C2H2-type" evidence="7">
    <location>
        <begin position="1206"/>
        <end position="1233"/>
    </location>
</feature>
<dbReference type="SMART" id="SM00355">
    <property type="entry name" value="ZnF_C2H2"/>
    <property type="match status" value="22"/>
</dbReference>
<feature type="domain" description="C2H2-type" evidence="7">
    <location>
        <begin position="373"/>
        <end position="400"/>
    </location>
</feature>
<feature type="domain" description="C2H2-type" evidence="7">
    <location>
        <begin position="1122"/>
        <end position="1149"/>
    </location>
</feature>
<feature type="domain" description="C2H2-type" evidence="7">
    <location>
        <begin position="240"/>
        <end position="270"/>
    </location>
</feature>